<dbReference type="RefSeq" id="WP_323327364.1">
    <property type="nucleotide sequence ID" value="NZ_JAYGIL010000006.1"/>
</dbReference>
<evidence type="ECO:0000313" key="1">
    <source>
        <dbReference type="EMBL" id="MEA5402633.1"/>
    </source>
</evidence>
<keyword evidence="2" id="KW-1185">Reference proteome</keyword>
<gene>
    <name evidence="1" type="ORF">VB776_06890</name>
</gene>
<name>A0ABU5S2Y3_9BACT</name>
<sequence length="122" mass="14614">MNKVDKKTTTNKVHLKTLAIEHEIHCDTYVAIMEQFDNYLWLTYRLKIENLKGKALMPWQVHLLRRLNPTDYEINSMVELKEFDDWHQWMSNVMIICADSRVESKNMMILCSHKPDESKMVE</sequence>
<accession>A0ABU5S2Y3</accession>
<comment type="caution">
    <text evidence="1">The sequence shown here is derived from an EMBL/GenBank/DDBJ whole genome shotgun (WGS) entry which is preliminary data.</text>
</comment>
<dbReference type="Proteomes" id="UP001303899">
    <property type="component" value="Unassembled WGS sequence"/>
</dbReference>
<reference evidence="1 2" key="1">
    <citation type="submission" date="2023-12" db="EMBL/GenBank/DDBJ databases">
        <title>Novel species of the genus Arcicella isolated from rivers.</title>
        <authorList>
            <person name="Lu H."/>
        </authorList>
    </citation>
    <scope>NUCLEOTIDE SEQUENCE [LARGE SCALE GENOMIC DNA]</scope>
    <source>
        <strain evidence="1 2">DC2W</strain>
    </source>
</reference>
<proteinExistence type="predicted"/>
<evidence type="ECO:0000313" key="2">
    <source>
        <dbReference type="Proteomes" id="UP001303899"/>
    </source>
</evidence>
<protein>
    <submittedName>
        <fullName evidence="1">Uncharacterized protein</fullName>
    </submittedName>
</protein>
<organism evidence="1 2">
    <name type="scientific">Arcicella gelida</name>
    <dbReference type="NCBI Taxonomy" id="2984195"/>
    <lineage>
        <taxon>Bacteria</taxon>
        <taxon>Pseudomonadati</taxon>
        <taxon>Bacteroidota</taxon>
        <taxon>Cytophagia</taxon>
        <taxon>Cytophagales</taxon>
        <taxon>Flectobacillaceae</taxon>
        <taxon>Arcicella</taxon>
    </lineage>
</organism>
<dbReference type="EMBL" id="JAYGIL010000006">
    <property type="protein sequence ID" value="MEA5402633.1"/>
    <property type="molecule type" value="Genomic_DNA"/>
</dbReference>